<organism evidence="2 3">
    <name type="scientific">Phtheirospermum japonicum</name>
    <dbReference type="NCBI Taxonomy" id="374723"/>
    <lineage>
        <taxon>Eukaryota</taxon>
        <taxon>Viridiplantae</taxon>
        <taxon>Streptophyta</taxon>
        <taxon>Embryophyta</taxon>
        <taxon>Tracheophyta</taxon>
        <taxon>Spermatophyta</taxon>
        <taxon>Magnoliopsida</taxon>
        <taxon>eudicotyledons</taxon>
        <taxon>Gunneridae</taxon>
        <taxon>Pentapetalae</taxon>
        <taxon>asterids</taxon>
        <taxon>lamiids</taxon>
        <taxon>Lamiales</taxon>
        <taxon>Orobanchaceae</taxon>
        <taxon>Orobanchaceae incertae sedis</taxon>
        <taxon>Phtheirospermum</taxon>
    </lineage>
</organism>
<dbReference type="Proteomes" id="UP000653305">
    <property type="component" value="Unassembled WGS sequence"/>
</dbReference>
<dbReference type="Pfam" id="PF08387">
    <property type="entry name" value="FBD"/>
    <property type="match status" value="1"/>
</dbReference>
<dbReference type="AlphaFoldDB" id="A0A830C1J9"/>
<evidence type="ECO:0000313" key="3">
    <source>
        <dbReference type="Proteomes" id="UP000653305"/>
    </source>
</evidence>
<dbReference type="InterPro" id="IPR036047">
    <property type="entry name" value="F-box-like_dom_sf"/>
</dbReference>
<sequence>MPSSIDRLSAFPDDVLCHILSFLPTKISVSTSILARRWRFLWAHVPNLHLVHDREELKIETIYNKILLLYKVKNMNAFCLSSDDTKRSGSHLEACIEDVINRNVKELDLSFVILNCFPSCIFTCRTVVDMKLSGCGYIPMTDDICLPALKKLCLSWVRYGSDESLPFLLSRCPVLEELTVHRLSADVACLIVSSRTIHKLVLNSSFVDHCDTNDGYTVKIDAPEVRYLKVRDFVSKEVSAGSLASLIEADDALNNEAPMEEDDLYARSVLEFVGCLSNVKYLKLSTGLIDVSVWVSDSEFSTWTVKYNNLIKLELRGDWRFIPNFLENADNLEALIICTDNVNLKYWIEPKEVPSCLLSHLGIVRIDYFECEDQEFHMIKYILRNGKVLKRMEIYSKCYGIDLEKKSEALKRISLFPRGSVECELAFH</sequence>
<evidence type="ECO:0000259" key="1">
    <source>
        <dbReference type="SMART" id="SM00579"/>
    </source>
</evidence>
<dbReference type="InterPro" id="IPR032675">
    <property type="entry name" value="LRR_dom_sf"/>
</dbReference>
<name>A0A830C1J9_9LAMI</name>
<protein>
    <submittedName>
        <fullName evidence="2">F-box/FBD/LRR-repeat protein at5g56420</fullName>
    </submittedName>
</protein>
<feature type="domain" description="FBD" evidence="1">
    <location>
        <begin position="355"/>
        <end position="428"/>
    </location>
</feature>
<accession>A0A830C1J9</accession>
<reference evidence="2" key="1">
    <citation type="submission" date="2020-07" db="EMBL/GenBank/DDBJ databases">
        <title>Ethylene signaling mediates host invasion by parasitic plants.</title>
        <authorList>
            <person name="Yoshida S."/>
        </authorList>
    </citation>
    <scope>NUCLEOTIDE SEQUENCE</scope>
    <source>
        <strain evidence="2">Okayama</strain>
    </source>
</reference>
<dbReference type="SUPFAM" id="SSF52047">
    <property type="entry name" value="RNI-like"/>
    <property type="match status" value="1"/>
</dbReference>
<dbReference type="PANTHER" id="PTHR31900:SF34">
    <property type="entry name" value="EMB|CAB62440.1-RELATED"/>
    <property type="match status" value="1"/>
</dbReference>
<dbReference type="InterPro" id="IPR001810">
    <property type="entry name" value="F-box_dom"/>
</dbReference>
<dbReference type="OrthoDB" id="612216at2759"/>
<proteinExistence type="predicted"/>
<gene>
    <name evidence="2" type="ORF">PHJA_001166300</name>
</gene>
<dbReference type="SMART" id="SM00579">
    <property type="entry name" value="FBD"/>
    <property type="match status" value="1"/>
</dbReference>
<dbReference type="PANTHER" id="PTHR31900">
    <property type="entry name" value="F-BOX/RNI SUPERFAMILY PROTEIN-RELATED"/>
    <property type="match status" value="1"/>
</dbReference>
<dbReference type="Pfam" id="PF00646">
    <property type="entry name" value="F-box"/>
    <property type="match status" value="1"/>
</dbReference>
<dbReference type="EMBL" id="BMAC01000213">
    <property type="protein sequence ID" value="GFP90224.1"/>
    <property type="molecule type" value="Genomic_DNA"/>
</dbReference>
<dbReference type="Gene3D" id="3.80.10.10">
    <property type="entry name" value="Ribonuclease Inhibitor"/>
    <property type="match status" value="1"/>
</dbReference>
<dbReference type="Pfam" id="PF24758">
    <property type="entry name" value="LRR_At5g56370"/>
    <property type="match status" value="1"/>
</dbReference>
<evidence type="ECO:0000313" key="2">
    <source>
        <dbReference type="EMBL" id="GFP90224.1"/>
    </source>
</evidence>
<dbReference type="SUPFAM" id="SSF81383">
    <property type="entry name" value="F-box domain"/>
    <property type="match status" value="1"/>
</dbReference>
<keyword evidence="3" id="KW-1185">Reference proteome</keyword>
<dbReference type="InterPro" id="IPR053781">
    <property type="entry name" value="F-box_AtFBL13-like"/>
</dbReference>
<dbReference type="InterPro" id="IPR055411">
    <property type="entry name" value="LRR_FXL15/At3g58940/PEG3-like"/>
</dbReference>
<dbReference type="CDD" id="cd22160">
    <property type="entry name" value="F-box_AtFBL13-like"/>
    <property type="match status" value="1"/>
</dbReference>
<dbReference type="InterPro" id="IPR006566">
    <property type="entry name" value="FBD"/>
</dbReference>
<dbReference type="InterPro" id="IPR050232">
    <property type="entry name" value="FBL13/AtMIF1-like"/>
</dbReference>
<comment type="caution">
    <text evidence="2">The sequence shown here is derived from an EMBL/GenBank/DDBJ whole genome shotgun (WGS) entry which is preliminary data.</text>
</comment>